<feature type="compositionally biased region" description="Low complexity" evidence="1">
    <location>
        <begin position="42"/>
        <end position="83"/>
    </location>
</feature>
<dbReference type="EMBL" id="JABFDY010000025">
    <property type="protein sequence ID" value="KAF7689040.1"/>
    <property type="molecule type" value="Genomic_DNA"/>
</dbReference>
<feature type="compositionally biased region" description="Polar residues" evidence="1">
    <location>
        <begin position="148"/>
        <end position="162"/>
    </location>
</feature>
<evidence type="ECO:0000256" key="1">
    <source>
        <dbReference type="SAM" id="MobiDB-lite"/>
    </source>
</evidence>
<organism evidence="2 3">
    <name type="scientific">Silurus meridionalis</name>
    <name type="common">Southern catfish</name>
    <name type="synonym">Silurus soldatovi meridionalis</name>
    <dbReference type="NCBI Taxonomy" id="175797"/>
    <lineage>
        <taxon>Eukaryota</taxon>
        <taxon>Metazoa</taxon>
        <taxon>Chordata</taxon>
        <taxon>Craniata</taxon>
        <taxon>Vertebrata</taxon>
        <taxon>Euteleostomi</taxon>
        <taxon>Actinopterygii</taxon>
        <taxon>Neopterygii</taxon>
        <taxon>Teleostei</taxon>
        <taxon>Ostariophysi</taxon>
        <taxon>Siluriformes</taxon>
        <taxon>Siluridae</taxon>
        <taxon>Silurus</taxon>
    </lineage>
</organism>
<sequence length="239" mass="25198">MASHVDRQTVFCTTKVRTTLRKDGSWIRQSSTEPKYAQTGKSPVYEPSVESSPIATNSSPTPVNPTTLNPTPLNPSSLTSTPVNPTPLNPTPLNPTPLSAKQLSPTAKSPTSQSPTFVQDTPTSLGWKERSSGTYVLSTLRKFESLESPESTPVKNLSSLPKSVNPEGASGSKQLDAVTAHLTKAPELVAPVEKAPEVTAPVANTPEVTAPVAKIPEGTAPVTPEVTAPVAKIPELQHL</sequence>
<protein>
    <submittedName>
        <fullName evidence="2">Uncharacterized protein</fullName>
    </submittedName>
</protein>
<feature type="compositionally biased region" description="Polar residues" evidence="1">
    <location>
        <begin position="101"/>
        <end position="124"/>
    </location>
</feature>
<evidence type="ECO:0000313" key="3">
    <source>
        <dbReference type="Proteomes" id="UP000606274"/>
    </source>
</evidence>
<dbReference type="AlphaFoldDB" id="A0A8T0ADE0"/>
<dbReference type="Proteomes" id="UP000606274">
    <property type="component" value="Unassembled WGS sequence"/>
</dbReference>
<feature type="region of interest" description="Disordered" evidence="1">
    <location>
        <begin position="146"/>
        <end position="171"/>
    </location>
</feature>
<accession>A0A8T0ADE0</accession>
<feature type="region of interest" description="Disordered" evidence="1">
    <location>
        <begin position="17"/>
        <end position="126"/>
    </location>
</feature>
<feature type="compositionally biased region" description="Pro residues" evidence="1">
    <location>
        <begin position="84"/>
        <end position="95"/>
    </location>
</feature>
<name>A0A8T0ADE0_SILME</name>
<keyword evidence="3" id="KW-1185">Reference proteome</keyword>
<proteinExistence type="predicted"/>
<evidence type="ECO:0000313" key="2">
    <source>
        <dbReference type="EMBL" id="KAF7689040.1"/>
    </source>
</evidence>
<gene>
    <name evidence="2" type="ORF">HF521_013847</name>
</gene>
<comment type="caution">
    <text evidence="2">The sequence shown here is derived from an EMBL/GenBank/DDBJ whole genome shotgun (WGS) entry which is preliminary data.</text>
</comment>
<reference evidence="2" key="1">
    <citation type="submission" date="2020-08" db="EMBL/GenBank/DDBJ databases">
        <title>Chromosome-level assembly of Southern catfish (Silurus meridionalis) provides insights into visual adaptation to the nocturnal and benthic lifestyles.</title>
        <authorList>
            <person name="Zhang Y."/>
            <person name="Wang D."/>
            <person name="Peng Z."/>
        </authorList>
    </citation>
    <scope>NUCLEOTIDE SEQUENCE</scope>
    <source>
        <strain evidence="2">SWU-2019-XX</strain>
        <tissue evidence="2">Muscle</tissue>
    </source>
</reference>